<reference evidence="3" key="1">
    <citation type="journal article" date="2014" name="Nat. Genet.">
        <title>Genome of the human hookworm Necator americanus.</title>
        <authorList>
            <person name="Tang Y.T."/>
            <person name="Gao X."/>
            <person name="Rosa B.A."/>
            <person name="Abubucker S."/>
            <person name="Hallsworth-Pepin K."/>
            <person name="Martin J."/>
            <person name="Tyagi R."/>
            <person name="Heizer E."/>
            <person name="Zhang X."/>
            <person name="Bhonagiri-Palsikar V."/>
            <person name="Minx P."/>
            <person name="Warren W.C."/>
            <person name="Wang Q."/>
            <person name="Zhan B."/>
            <person name="Hotez P.J."/>
            <person name="Sternberg P.W."/>
            <person name="Dougall A."/>
            <person name="Gaze S.T."/>
            <person name="Mulvenna J."/>
            <person name="Sotillo J."/>
            <person name="Ranganathan S."/>
            <person name="Rabelo E.M."/>
            <person name="Wilson R.K."/>
            <person name="Felgner P.L."/>
            <person name="Bethony J."/>
            <person name="Hawdon J.M."/>
            <person name="Gasser R.B."/>
            <person name="Loukas A."/>
            <person name="Mitreva M."/>
        </authorList>
    </citation>
    <scope>NUCLEOTIDE SEQUENCE [LARGE SCALE GENOMIC DNA]</scope>
</reference>
<evidence type="ECO:0000313" key="3">
    <source>
        <dbReference type="Proteomes" id="UP000053676"/>
    </source>
</evidence>
<dbReference type="KEGG" id="nai:NECAME_17563"/>
<keyword evidence="1" id="KW-0812">Transmembrane</keyword>
<keyword evidence="3" id="KW-1185">Reference proteome</keyword>
<keyword evidence="1" id="KW-0472">Membrane</keyword>
<dbReference type="AlphaFoldDB" id="W2TN84"/>
<accession>W2TN84</accession>
<dbReference type="Proteomes" id="UP000053676">
    <property type="component" value="Unassembled WGS sequence"/>
</dbReference>
<keyword evidence="1" id="KW-1133">Transmembrane helix</keyword>
<gene>
    <name evidence="2" type="ORF">NECAME_17563</name>
</gene>
<evidence type="ECO:0000256" key="1">
    <source>
        <dbReference type="SAM" id="Phobius"/>
    </source>
</evidence>
<evidence type="ECO:0000313" key="2">
    <source>
        <dbReference type="EMBL" id="ETN83129.1"/>
    </source>
</evidence>
<proteinExistence type="predicted"/>
<protein>
    <submittedName>
        <fullName evidence="2">Uncharacterized protein</fullName>
    </submittedName>
</protein>
<sequence>MVVTLQFVDYYAAFEKTMFDDVIAFTLYGFLLHAAFSGFVPSLHCSIPFAVMYASSLGLGRYLCSFIE</sequence>
<organism evidence="2 3">
    <name type="scientific">Necator americanus</name>
    <name type="common">Human hookworm</name>
    <dbReference type="NCBI Taxonomy" id="51031"/>
    <lineage>
        <taxon>Eukaryota</taxon>
        <taxon>Metazoa</taxon>
        <taxon>Ecdysozoa</taxon>
        <taxon>Nematoda</taxon>
        <taxon>Chromadorea</taxon>
        <taxon>Rhabditida</taxon>
        <taxon>Rhabditina</taxon>
        <taxon>Rhabditomorpha</taxon>
        <taxon>Strongyloidea</taxon>
        <taxon>Ancylostomatidae</taxon>
        <taxon>Bunostominae</taxon>
        <taxon>Necator</taxon>
    </lineage>
</organism>
<dbReference type="EMBL" id="KI658293">
    <property type="protein sequence ID" value="ETN83129.1"/>
    <property type="molecule type" value="Genomic_DNA"/>
</dbReference>
<name>W2TN84_NECAM</name>
<feature type="transmembrane region" description="Helical" evidence="1">
    <location>
        <begin position="22"/>
        <end position="40"/>
    </location>
</feature>